<reference evidence="1" key="2">
    <citation type="submission" date="2015-03" db="EMBL/GenBank/DDBJ databases">
        <authorList>
            <person name="Chow C.-E.T."/>
            <person name="Winget D.M."/>
            <person name="White R.A.III."/>
            <person name="Hallam S.J."/>
            <person name="Suttle C.A."/>
        </authorList>
    </citation>
    <scope>NUCLEOTIDE SEQUENCE</scope>
    <source>
        <strain evidence="1">Anoxic3_1</strain>
    </source>
</reference>
<evidence type="ECO:0000313" key="1">
    <source>
        <dbReference type="EMBL" id="AKH45988.1"/>
    </source>
</evidence>
<accession>A0A0F7L3B9</accession>
<proteinExistence type="predicted"/>
<name>A0A0F7L3B9_9VIRU</name>
<protein>
    <submittedName>
        <fullName evidence="1">Uncharacterized protein</fullName>
    </submittedName>
</protein>
<dbReference type="EMBL" id="KR029577">
    <property type="protein sequence ID" value="AKH45988.1"/>
    <property type="molecule type" value="Genomic_DNA"/>
</dbReference>
<sequence>MSKSTFTREAVALISWFMFRPATAETPSNTIVASSPASGEYPMSNRVASFGISIAGYGPQELSMFCTKPPSTHLSHTPKAPSASPATRMAAAGVLRRRFMPYPVTTEFASTV</sequence>
<reference evidence="1" key="1">
    <citation type="journal article" date="2015" name="Front. Microbiol.">
        <title>Combining genomic sequencing methods to explore viral diversity and reveal potential virus-host interactions.</title>
        <authorList>
            <person name="Chow C.E."/>
            <person name="Winget D.M."/>
            <person name="White R.A.III."/>
            <person name="Hallam S.J."/>
            <person name="Suttle C.A."/>
        </authorList>
    </citation>
    <scope>NUCLEOTIDE SEQUENCE</scope>
    <source>
        <strain evidence="1">Anoxic3_1</strain>
    </source>
</reference>
<organism evidence="1">
    <name type="scientific">uncultured marine virus</name>
    <dbReference type="NCBI Taxonomy" id="186617"/>
    <lineage>
        <taxon>Viruses</taxon>
        <taxon>environmental samples</taxon>
    </lineage>
</organism>